<keyword evidence="3" id="KW-1185">Reference proteome</keyword>
<dbReference type="AlphaFoldDB" id="A0A975XZH9"/>
<evidence type="ECO:0000313" key="2">
    <source>
        <dbReference type="EMBL" id="QWZ07279.1"/>
    </source>
</evidence>
<evidence type="ECO:0000313" key="3">
    <source>
        <dbReference type="Proteomes" id="UP000683575"/>
    </source>
</evidence>
<dbReference type="InterPro" id="IPR041657">
    <property type="entry name" value="HTH_17"/>
</dbReference>
<gene>
    <name evidence="2" type="ORF">KRR39_17675</name>
</gene>
<name>A0A975XZH9_9ACTN</name>
<dbReference type="RefSeq" id="WP_216938790.1">
    <property type="nucleotide sequence ID" value="NZ_CP077062.1"/>
</dbReference>
<proteinExistence type="predicted"/>
<protein>
    <submittedName>
        <fullName evidence="2">Helix-turn-helix domain-containing protein</fullName>
    </submittedName>
</protein>
<dbReference type="KEGG" id="nps:KRR39_17675"/>
<sequence>MNELVFDPVNVLGCTPDEAARLLEGRRVTPGEVEAVAAVHYDVRRHARDPRSYWVTVTQAARILRLSPVVVRSLVDRGALSHVRHTSGVPLMRRHEIDERASVRPE</sequence>
<reference evidence="2" key="1">
    <citation type="submission" date="2021-06" db="EMBL/GenBank/DDBJ databases">
        <title>Complete genome sequence of Nocardioides sp. G188.</title>
        <authorList>
            <person name="Im W.-T."/>
        </authorList>
    </citation>
    <scope>NUCLEOTIDE SEQUENCE</scope>
    <source>
        <strain evidence="2">G188</strain>
    </source>
</reference>
<dbReference type="EMBL" id="CP077062">
    <property type="protein sequence ID" value="QWZ07279.1"/>
    <property type="molecule type" value="Genomic_DNA"/>
</dbReference>
<organism evidence="2 3">
    <name type="scientific">Nocardioides panacis</name>
    <dbReference type="NCBI Taxonomy" id="2849501"/>
    <lineage>
        <taxon>Bacteria</taxon>
        <taxon>Bacillati</taxon>
        <taxon>Actinomycetota</taxon>
        <taxon>Actinomycetes</taxon>
        <taxon>Propionibacteriales</taxon>
        <taxon>Nocardioidaceae</taxon>
        <taxon>Nocardioides</taxon>
    </lineage>
</organism>
<evidence type="ECO:0000259" key="1">
    <source>
        <dbReference type="Pfam" id="PF12728"/>
    </source>
</evidence>
<dbReference type="Proteomes" id="UP000683575">
    <property type="component" value="Chromosome"/>
</dbReference>
<dbReference type="Pfam" id="PF12728">
    <property type="entry name" value="HTH_17"/>
    <property type="match status" value="1"/>
</dbReference>
<accession>A0A975XZH9</accession>
<feature type="domain" description="Helix-turn-helix" evidence="1">
    <location>
        <begin position="54"/>
        <end position="86"/>
    </location>
</feature>